<reference evidence="1 2" key="1">
    <citation type="submission" date="2022-11" db="EMBL/GenBank/DDBJ databases">
        <authorList>
            <person name="Caiyu Z."/>
        </authorList>
    </citation>
    <scope>NUCLEOTIDE SEQUENCE [LARGE SCALE GENOMIC DNA]</scope>
    <source>
        <strain evidence="1 2">YR-4</strain>
    </source>
</reference>
<dbReference type="RefSeq" id="WP_268059349.1">
    <property type="nucleotide sequence ID" value="NZ_JAPOHA010000023.1"/>
</dbReference>
<dbReference type="EMBL" id="JAPOHA010000023">
    <property type="protein sequence ID" value="MCY1715313.1"/>
    <property type="molecule type" value="Genomic_DNA"/>
</dbReference>
<gene>
    <name evidence="1" type="ORF">OUY18_13740</name>
</gene>
<organism evidence="1 2">
    <name type="scientific">Caproiciproducens galactitolivorans</name>
    <dbReference type="NCBI Taxonomy" id="642589"/>
    <lineage>
        <taxon>Bacteria</taxon>
        <taxon>Bacillati</taxon>
        <taxon>Bacillota</taxon>
        <taxon>Clostridia</taxon>
        <taxon>Eubacteriales</taxon>
        <taxon>Acutalibacteraceae</taxon>
        <taxon>Caproiciproducens</taxon>
    </lineage>
</organism>
<evidence type="ECO:0000313" key="1">
    <source>
        <dbReference type="EMBL" id="MCY1715313.1"/>
    </source>
</evidence>
<sequence length="123" mass="13741">MATYGDLKNFTYGELSQMGLTHGDLKDLSYEELLTIAKDKLERFKNLPDDFPVTNEANQQIQQIYQTAKSEIPTLNVAPQTKWSKQPTEIMFEAICMALASGAVAQLPHLIALIISAIDQLIK</sequence>
<protein>
    <submittedName>
        <fullName evidence="1">Uncharacterized protein</fullName>
    </submittedName>
</protein>
<evidence type="ECO:0000313" key="2">
    <source>
        <dbReference type="Proteomes" id="UP001082703"/>
    </source>
</evidence>
<name>A0ABT4BZ37_9FIRM</name>
<proteinExistence type="predicted"/>
<accession>A0ABT4BZ37</accession>
<comment type="caution">
    <text evidence="1">The sequence shown here is derived from an EMBL/GenBank/DDBJ whole genome shotgun (WGS) entry which is preliminary data.</text>
</comment>
<keyword evidence="2" id="KW-1185">Reference proteome</keyword>
<dbReference type="Proteomes" id="UP001082703">
    <property type="component" value="Unassembled WGS sequence"/>
</dbReference>